<dbReference type="InterPro" id="IPR011009">
    <property type="entry name" value="Kinase-like_dom_sf"/>
</dbReference>
<proteinExistence type="predicted"/>
<evidence type="ECO:0000313" key="2">
    <source>
        <dbReference type="EMBL" id="KAK5995963.1"/>
    </source>
</evidence>
<protein>
    <recommendedName>
        <fullName evidence="1">Protein kinase domain-containing protein</fullName>
    </recommendedName>
</protein>
<dbReference type="PROSITE" id="PS50011">
    <property type="entry name" value="PROTEIN_KINASE_DOM"/>
    <property type="match status" value="1"/>
</dbReference>
<dbReference type="InterPro" id="IPR000719">
    <property type="entry name" value="Prot_kinase_dom"/>
</dbReference>
<comment type="caution">
    <text evidence="2">The sequence shown here is derived from an EMBL/GenBank/DDBJ whole genome shotgun (WGS) entry which is preliminary data.</text>
</comment>
<sequence length="262" mass="29404">MYTIPPDIVCFGSSSLFRQTEPGVLLKFPHPNINAYRSRPGFVEEKNGPFSVERRVLEFLGSHSRIVPYLRWHDKPGDEKGLLVAEASEGSLQKYMNEQNDALTPPSLGVIHADLRPENFLVHATSPTSLDIWLCDFGGALCKKLGVDGGQLPDSGFFDPRSEWIVNEQTDIFSVGSLLYTILTGHWPYREPPCGLFSSFDASREYDKKCDELFKRGEFPDVSGLFAGNVILKCWEHEYENAGEILQAMQLEVEKVTDLALS</sequence>
<gene>
    <name evidence="2" type="ORF">PT974_04383</name>
</gene>
<evidence type="ECO:0000259" key="1">
    <source>
        <dbReference type="PROSITE" id="PS50011"/>
    </source>
</evidence>
<dbReference type="EMBL" id="JAVFKD010000004">
    <property type="protein sequence ID" value="KAK5995963.1"/>
    <property type="molecule type" value="Genomic_DNA"/>
</dbReference>
<feature type="domain" description="Protein kinase" evidence="1">
    <location>
        <begin position="1"/>
        <end position="262"/>
    </location>
</feature>
<keyword evidence="3" id="KW-1185">Reference proteome</keyword>
<dbReference type="Proteomes" id="UP001338125">
    <property type="component" value="Unassembled WGS sequence"/>
</dbReference>
<dbReference type="SUPFAM" id="SSF56112">
    <property type="entry name" value="Protein kinase-like (PK-like)"/>
    <property type="match status" value="1"/>
</dbReference>
<dbReference type="Gene3D" id="1.10.510.10">
    <property type="entry name" value="Transferase(Phosphotransferase) domain 1"/>
    <property type="match status" value="1"/>
</dbReference>
<accession>A0ABR0SUY9</accession>
<reference evidence="2 3" key="1">
    <citation type="submission" date="2024-01" db="EMBL/GenBank/DDBJ databases">
        <title>Complete genome of Cladobotryum mycophilum ATHUM6906.</title>
        <authorList>
            <person name="Christinaki A.C."/>
            <person name="Myridakis A.I."/>
            <person name="Kouvelis V.N."/>
        </authorList>
    </citation>
    <scope>NUCLEOTIDE SEQUENCE [LARGE SCALE GENOMIC DNA]</scope>
    <source>
        <strain evidence="2 3">ATHUM6906</strain>
    </source>
</reference>
<dbReference type="SMART" id="SM00220">
    <property type="entry name" value="S_TKc"/>
    <property type="match status" value="1"/>
</dbReference>
<evidence type="ECO:0000313" key="3">
    <source>
        <dbReference type="Proteomes" id="UP001338125"/>
    </source>
</evidence>
<organism evidence="2 3">
    <name type="scientific">Cladobotryum mycophilum</name>
    <dbReference type="NCBI Taxonomy" id="491253"/>
    <lineage>
        <taxon>Eukaryota</taxon>
        <taxon>Fungi</taxon>
        <taxon>Dikarya</taxon>
        <taxon>Ascomycota</taxon>
        <taxon>Pezizomycotina</taxon>
        <taxon>Sordariomycetes</taxon>
        <taxon>Hypocreomycetidae</taxon>
        <taxon>Hypocreales</taxon>
        <taxon>Hypocreaceae</taxon>
        <taxon>Cladobotryum</taxon>
    </lineage>
</organism>
<name>A0ABR0SUY9_9HYPO</name>